<evidence type="ECO:0000313" key="2">
    <source>
        <dbReference type="EMBL" id="TYH66275.1"/>
    </source>
</evidence>
<name>A0A5D2KI09_GOSTO</name>
<proteinExistence type="predicted"/>
<feature type="region of interest" description="Disordered" evidence="1">
    <location>
        <begin position="1"/>
        <end position="54"/>
    </location>
</feature>
<keyword evidence="3" id="KW-1185">Reference proteome</keyword>
<feature type="compositionally biased region" description="Gly residues" evidence="1">
    <location>
        <begin position="1"/>
        <end position="14"/>
    </location>
</feature>
<dbReference type="PANTHER" id="PTHR37265">
    <property type="entry name" value="OS01G0195300 PROTEIN"/>
    <property type="match status" value="1"/>
</dbReference>
<evidence type="ECO:0000256" key="1">
    <source>
        <dbReference type="SAM" id="MobiDB-lite"/>
    </source>
</evidence>
<protein>
    <submittedName>
        <fullName evidence="2">Uncharacterized protein</fullName>
    </submittedName>
</protein>
<dbReference type="Proteomes" id="UP000322667">
    <property type="component" value="Chromosome D06"/>
</dbReference>
<organism evidence="2 3">
    <name type="scientific">Gossypium tomentosum</name>
    <name type="common">Hawaiian cotton</name>
    <name type="synonym">Gossypium sandvicense</name>
    <dbReference type="NCBI Taxonomy" id="34277"/>
    <lineage>
        <taxon>Eukaryota</taxon>
        <taxon>Viridiplantae</taxon>
        <taxon>Streptophyta</taxon>
        <taxon>Embryophyta</taxon>
        <taxon>Tracheophyta</taxon>
        <taxon>Spermatophyta</taxon>
        <taxon>Magnoliopsida</taxon>
        <taxon>eudicotyledons</taxon>
        <taxon>Gunneridae</taxon>
        <taxon>Pentapetalae</taxon>
        <taxon>rosids</taxon>
        <taxon>malvids</taxon>
        <taxon>Malvales</taxon>
        <taxon>Malvaceae</taxon>
        <taxon>Malvoideae</taxon>
        <taxon>Gossypium</taxon>
    </lineage>
</organism>
<accession>A0A5D2KI09</accession>
<gene>
    <name evidence="2" type="ORF">ES332_D06G111300v1</name>
</gene>
<dbReference type="AlphaFoldDB" id="A0A5D2KI09"/>
<reference evidence="2 3" key="1">
    <citation type="submission" date="2019-07" db="EMBL/GenBank/DDBJ databases">
        <title>WGS assembly of Gossypium tomentosum.</title>
        <authorList>
            <person name="Chen Z.J."/>
            <person name="Sreedasyam A."/>
            <person name="Ando A."/>
            <person name="Song Q."/>
            <person name="De L."/>
            <person name="Hulse-Kemp A."/>
            <person name="Ding M."/>
            <person name="Ye W."/>
            <person name="Kirkbride R."/>
            <person name="Jenkins J."/>
            <person name="Plott C."/>
            <person name="Lovell J."/>
            <person name="Lin Y.-M."/>
            <person name="Vaughn R."/>
            <person name="Liu B."/>
            <person name="Li W."/>
            <person name="Simpson S."/>
            <person name="Scheffler B."/>
            <person name="Saski C."/>
            <person name="Grover C."/>
            <person name="Hu G."/>
            <person name="Conover J."/>
            <person name="Carlson J."/>
            <person name="Shu S."/>
            <person name="Boston L."/>
            <person name="Williams M."/>
            <person name="Peterson D."/>
            <person name="Mcgee K."/>
            <person name="Jones D."/>
            <person name="Wendel J."/>
            <person name="Stelly D."/>
            <person name="Grimwood J."/>
            <person name="Schmutz J."/>
        </authorList>
    </citation>
    <scope>NUCLEOTIDE SEQUENCE [LARGE SCALE GENOMIC DNA]</scope>
    <source>
        <strain evidence="2">7179.01</strain>
    </source>
</reference>
<evidence type="ECO:0000313" key="3">
    <source>
        <dbReference type="Proteomes" id="UP000322667"/>
    </source>
</evidence>
<dbReference type="PANTHER" id="PTHR37265:SF8">
    <property type="match status" value="1"/>
</dbReference>
<sequence length="183" mass="19675">MTIRVGGGGGGGGGEGEESKSPEAELSGEFSGNLSVLLAESDDESEFSNEGSVEKEKLEEIMQELYKEITVTSSSYNASPTVTSSLPFFGESCGASMSDSSSSVMAGIELVAPTKELLVIGMGFNDNKSVMVDEVKEMDVCDDDQWLARALGWVSMELEESHQWNLAFSETPWTVGMWCPWEG</sequence>
<dbReference type="EMBL" id="CM017628">
    <property type="protein sequence ID" value="TYH66275.1"/>
    <property type="molecule type" value="Genomic_DNA"/>
</dbReference>